<gene>
    <name evidence="4" type="ORF">GCM10022393_00360</name>
</gene>
<feature type="signal peptide" evidence="2">
    <location>
        <begin position="1"/>
        <end position="21"/>
    </location>
</feature>
<comment type="caution">
    <text evidence="4">The sequence shown here is derived from an EMBL/GenBank/DDBJ whole genome shotgun (WGS) entry which is preliminary data.</text>
</comment>
<feature type="domain" description="YHYH" evidence="3">
    <location>
        <begin position="229"/>
        <end position="346"/>
    </location>
</feature>
<accession>A0ABP7X788</accession>
<evidence type="ECO:0000313" key="4">
    <source>
        <dbReference type="EMBL" id="GAA4106121.1"/>
    </source>
</evidence>
<evidence type="ECO:0000256" key="1">
    <source>
        <dbReference type="SAM" id="Phobius"/>
    </source>
</evidence>
<evidence type="ECO:0000259" key="3">
    <source>
        <dbReference type="Pfam" id="PF14240"/>
    </source>
</evidence>
<dbReference type="InterPro" id="IPR025924">
    <property type="entry name" value="YHYH_dom"/>
</dbReference>
<feature type="chain" id="PRO_5047083976" description="YHYH domain-containing protein" evidence="2">
    <location>
        <begin position="22"/>
        <end position="447"/>
    </location>
</feature>
<name>A0ABP7X788_9FLAO</name>
<evidence type="ECO:0000256" key="2">
    <source>
        <dbReference type="SAM" id="SignalP"/>
    </source>
</evidence>
<reference evidence="5" key="1">
    <citation type="journal article" date="2019" name="Int. J. Syst. Evol. Microbiol.">
        <title>The Global Catalogue of Microorganisms (GCM) 10K type strain sequencing project: providing services to taxonomists for standard genome sequencing and annotation.</title>
        <authorList>
            <consortium name="The Broad Institute Genomics Platform"/>
            <consortium name="The Broad Institute Genome Sequencing Center for Infectious Disease"/>
            <person name="Wu L."/>
            <person name="Ma J."/>
        </authorList>
    </citation>
    <scope>NUCLEOTIDE SEQUENCE [LARGE SCALE GENOMIC DNA]</scope>
    <source>
        <strain evidence="5">JCM 17106</strain>
    </source>
</reference>
<keyword evidence="1" id="KW-0812">Transmembrane</keyword>
<protein>
    <recommendedName>
        <fullName evidence="3">YHYH domain-containing protein</fullName>
    </recommendedName>
</protein>
<feature type="transmembrane region" description="Helical" evidence="1">
    <location>
        <begin position="105"/>
        <end position="123"/>
    </location>
</feature>
<dbReference type="Gene3D" id="2.30.30.700">
    <property type="entry name" value="SLA1 homology domain 1"/>
    <property type="match status" value="1"/>
</dbReference>
<dbReference type="PANTHER" id="PTHR30289">
    <property type="entry name" value="UNCHARACTERIZED PROTEIN YBCL-RELATED"/>
    <property type="match status" value="1"/>
</dbReference>
<proteinExistence type="predicted"/>
<keyword evidence="5" id="KW-1185">Reference proteome</keyword>
<dbReference type="Pfam" id="PF14240">
    <property type="entry name" value="YHYH"/>
    <property type="match status" value="1"/>
</dbReference>
<keyword evidence="1" id="KW-1133">Transmembrane helix</keyword>
<organism evidence="4 5">
    <name type="scientific">Aquimarina addita</name>
    <dbReference type="NCBI Taxonomy" id="870485"/>
    <lineage>
        <taxon>Bacteria</taxon>
        <taxon>Pseudomonadati</taxon>
        <taxon>Bacteroidota</taxon>
        <taxon>Flavobacteriia</taxon>
        <taxon>Flavobacteriales</taxon>
        <taxon>Flavobacteriaceae</taxon>
        <taxon>Aquimarina</taxon>
    </lineage>
</organism>
<dbReference type="Proteomes" id="UP001500459">
    <property type="component" value="Unassembled WGS sequence"/>
</dbReference>
<dbReference type="PANTHER" id="PTHR30289:SF8">
    <property type="entry name" value="YHYH DOMAIN-CONTAINING PROTEIN"/>
    <property type="match status" value="1"/>
</dbReference>
<sequence>MKKFLLIITLVTFCLSLSAHEKGHGVPLKEWKLTSKTDTFKADFIKYENDKVWLSDASHQILTFDFSDFSVKDQEYIEAKHEMILMMNTKKIGKTSSTTYLNSKSWLLLLGGALLLFSVFQFFRRKRMIHTVYGILGIIIISFVSCGDDDSTDEDDSDDTDSEEITEVPANDLSFLASIFESFSGVTTSSDDTYFYISSNGLPDHNMMVGITSWQQQVPIDIDYTGDNSWAIPIQPVLAENPLSTETNLLRGAIAIAANGIPIFNPLNNRGEDANAIGELDQWGGHSGRADDYHYHVPPTHLQSTVGEDMPIAYALDGFPVYGETTEELDEYLGRFNEDGSYQYHTISEAPYFIAGMRGEVTLDPATTAPENQVIPQAMTQPLREAGTPLAGAEIVDFETIAENSYSLTYTVDSENYMVNYSWDDTGLYTYEFVNPDGTSTVETYQR</sequence>
<keyword evidence="1" id="KW-0472">Membrane</keyword>
<dbReference type="EMBL" id="BAABCW010000001">
    <property type="protein sequence ID" value="GAA4106121.1"/>
    <property type="molecule type" value="Genomic_DNA"/>
</dbReference>
<keyword evidence="2" id="KW-0732">Signal</keyword>
<evidence type="ECO:0000313" key="5">
    <source>
        <dbReference type="Proteomes" id="UP001500459"/>
    </source>
</evidence>
<dbReference type="RefSeq" id="WP_344923672.1">
    <property type="nucleotide sequence ID" value="NZ_BAABCW010000001.1"/>
</dbReference>